<dbReference type="Pfam" id="PF14281">
    <property type="entry name" value="PDDEXK_4"/>
    <property type="match status" value="1"/>
</dbReference>
<dbReference type="Proteomes" id="UP000469125">
    <property type="component" value="Unassembled WGS sequence"/>
</dbReference>
<reference evidence="1 2" key="1">
    <citation type="submission" date="2019-11" db="EMBL/GenBank/DDBJ databases">
        <authorList>
            <person name="Li X."/>
        </authorList>
    </citation>
    <scope>NUCLEOTIDE SEQUENCE [LARGE SCALE GENOMIC DNA]</scope>
    <source>
        <strain evidence="1 2">L9</strain>
    </source>
</reference>
<dbReference type="RefSeq" id="WP_155667555.1">
    <property type="nucleotide sequence ID" value="NZ_WOCA01000002.1"/>
</dbReference>
<dbReference type="AlphaFoldDB" id="A0A6N8FER0"/>
<gene>
    <name evidence="1" type="ORF">GMD78_04605</name>
</gene>
<accession>A0A6N8FER0</accession>
<dbReference type="InterPro" id="IPR029470">
    <property type="entry name" value="PDDEXK_4"/>
</dbReference>
<name>A0A6N8FER0_9BACI</name>
<comment type="caution">
    <text evidence="1">The sequence shown here is derived from an EMBL/GenBank/DDBJ whole genome shotgun (WGS) entry which is preliminary data.</text>
</comment>
<evidence type="ECO:0008006" key="3">
    <source>
        <dbReference type="Google" id="ProtNLM"/>
    </source>
</evidence>
<sequence>MSGLGCPNCGAELFEDFEERMEQTNDGGVMMDTYPAYVCADSCGFSIRIDSLPRVIAQQGEERLLLLYSNMQGRIMDVRDSVIWPPMHIDALLARGGWEDYVGNHDLEKLLAQARDSRSAYLEPPNLFTYATSELSQDAFLCWLMSWSEEAYSALDHQLHEVAIDFISEIFRLHDLSTPPIESIEIERQFNGLDILAVINNKYAILIEDKTFTKNHSNQLERYKKNVRAVYPKLKQLPIYFKIADQSNYRSVEEAGYIPFQRELMMRILKRGIDSGVKNAIFLDYYRHVERLENSYRSFKKKPVKEWGAMAWHGFYQEVQKELAGNWGYVPNYSGGFWGFWWKSRCLTEQRYYLQLEQEKLCVKVMVKEDENTREVRQEAVKEVLEQSNVYQLGLQKPARLGTGKTMTIAERKGYIQVDPHGIVDIERTIKELKRY</sequence>
<proteinExistence type="predicted"/>
<protein>
    <recommendedName>
        <fullName evidence="3">PD-(D/E)XK nuclease superfamily protein</fullName>
    </recommendedName>
</protein>
<dbReference type="EMBL" id="WOCA01000002">
    <property type="protein sequence ID" value="MUK87681.1"/>
    <property type="molecule type" value="Genomic_DNA"/>
</dbReference>
<organism evidence="1 2">
    <name type="scientific">Ornithinibacillus caprae</name>
    <dbReference type="NCBI Taxonomy" id="2678566"/>
    <lineage>
        <taxon>Bacteria</taxon>
        <taxon>Bacillati</taxon>
        <taxon>Bacillota</taxon>
        <taxon>Bacilli</taxon>
        <taxon>Bacillales</taxon>
        <taxon>Bacillaceae</taxon>
        <taxon>Ornithinibacillus</taxon>
    </lineage>
</organism>
<keyword evidence="2" id="KW-1185">Reference proteome</keyword>
<evidence type="ECO:0000313" key="2">
    <source>
        <dbReference type="Proteomes" id="UP000469125"/>
    </source>
</evidence>
<evidence type="ECO:0000313" key="1">
    <source>
        <dbReference type="EMBL" id="MUK87681.1"/>
    </source>
</evidence>